<dbReference type="RefSeq" id="XP_034237110.1">
    <property type="nucleotide sequence ID" value="XM_034381219.1"/>
</dbReference>
<dbReference type="Pfam" id="PF13602">
    <property type="entry name" value="ADH_zinc_N_2"/>
    <property type="match status" value="1"/>
</dbReference>
<protein>
    <submittedName>
        <fullName evidence="6">Synaptic vesicle membrane protein VAT-1 homolog-like</fullName>
    </submittedName>
</protein>
<dbReference type="GO" id="GO:0016491">
    <property type="term" value="F:oxidoreductase activity"/>
    <property type="evidence" value="ECO:0007669"/>
    <property type="project" value="UniProtKB-KW"/>
</dbReference>
<dbReference type="Pfam" id="PF08240">
    <property type="entry name" value="ADH_N"/>
    <property type="match status" value="1"/>
</dbReference>
<dbReference type="GO" id="GO:0008270">
    <property type="term" value="F:zinc ion binding"/>
    <property type="evidence" value="ECO:0007669"/>
    <property type="project" value="InterPro"/>
</dbReference>
<feature type="compositionally biased region" description="Basic and acidic residues" evidence="3">
    <location>
        <begin position="404"/>
        <end position="414"/>
    </location>
</feature>
<comment type="similarity">
    <text evidence="1">Belongs to the zinc-containing alcohol dehydrogenase family. Quinone oxidoreductase subfamily.</text>
</comment>
<dbReference type="PANTHER" id="PTHR44054:SF2">
    <property type="entry name" value="SYNAPTIC VESICLE MEMBRANE PROTEIN VAT-1 HOMOLOG-LIKE"/>
    <property type="match status" value="1"/>
</dbReference>
<keyword evidence="2" id="KW-0560">Oxidoreductase</keyword>
<sequence>MAEENQKPVEEKQAQQQQSQEKDDAPAKDAEQESPEKAPEEPPKEMKAVVLTGFGGLKSVKVLKKPEPTLGEGEVLIRVKACGLNFQDLMVRVGAIDSPPKTPVILGFECAGEIEAVAEGVDNFKVGDRVVALPEYRAWAELVAVPAKYVYRLPDTMSFLDASSVAINYVVAHMLLFDVGNLQPGKTLLVHSAGGGVGQAVAQLARTVKGVTVIGVASKSKHEAIQGSMDHVIERGTDYASEVRKLYPEGVDIVLDCLCGEECNRGYSLLKPMGKYILYGSANVVTGETKSLFSLAKSWWQVDKVSPIKLFDENKTLAGLNMRHLMYQQGGAAHIQSVMDKVFAMWSKGQIQPVVDSTWALEDVPEAMQKMHDRKNVGKILLDPSLEPKPKPATPAKGKGKSSSIDKEDKKKDDDENGSGDNDAKEEEKKEDKKKEEKKEEKESS</sequence>
<name>A0A6P8YJC1_THRPL</name>
<feature type="compositionally biased region" description="Basic and acidic residues" evidence="3">
    <location>
        <begin position="1"/>
        <end position="13"/>
    </location>
</feature>
<dbReference type="Proteomes" id="UP000515158">
    <property type="component" value="Unplaced"/>
</dbReference>
<dbReference type="KEGG" id="tpal:117642734"/>
<organism evidence="6">
    <name type="scientific">Thrips palmi</name>
    <name type="common">Melon thrips</name>
    <dbReference type="NCBI Taxonomy" id="161013"/>
    <lineage>
        <taxon>Eukaryota</taxon>
        <taxon>Metazoa</taxon>
        <taxon>Ecdysozoa</taxon>
        <taxon>Arthropoda</taxon>
        <taxon>Hexapoda</taxon>
        <taxon>Insecta</taxon>
        <taxon>Pterygota</taxon>
        <taxon>Neoptera</taxon>
        <taxon>Paraneoptera</taxon>
        <taxon>Thysanoptera</taxon>
        <taxon>Terebrantia</taxon>
        <taxon>Thripoidea</taxon>
        <taxon>Thripidae</taxon>
        <taxon>Thrips</taxon>
    </lineage>
</organism>
<feature type="domain" description="Enoyl reductase (ER)" evidence="4">
    <location>
        <begin position="55"/>
        <end position="382"/>
    </location>
</feature>
<gene>
    <name evidence="6" type="primary">LOC117642734</name>
</gene>
<dbReference type="Gene3D" id="3.40.50.720">
    <property type="entry name" value="NAD(P)-binding Rossmann-like Domain"/>
    <property type="match status" value="1"/>
</dbReference>
<dbReference type="InterPro" id="IPR013154">
    <property type="entry name" value="ADH-like_N"/>
</dbReference>
<feature type="compositionally biased region" description="Basic and acidic residues" evidence="3">
    <location>
        <begin position="422"/>
        <end position="445"/>
    </location>
</feature>
<dbReference type="InterPro" id="IPR011032">
    <property type="entry name" value="GroES-like_sf"/>
</dbReference>
<dbReference type="InterPro" id="IPR002364">
    <property type="entry name" value="Quin_OxRdtase/zeta-crystal_CS"/>
</dbReference>
<reference evidence="6" key="1">
    <citation type="submission" date="2025-08" db="UniProtKB">
        <authorList>
            <consortium name="RefSeq"/>
        </authorList>
    </citation>
    <scope>IDENTIFICATION</scope>
    <source>
        <tissue evidence="6">Total insect</tissue>
    </source>
</reference>
<evidence type="ECO:0000256" key="2">
    <source>
        <dbReference type="ARBA" id="ARBA00023002"/>
    </source>
</evidence>
<accession>A0A6P8YJC1</accession>
<keyword evidence="5" id="KW-1185">Reference proteome</keyword>
<evidence type="ECO:0000313" key="5">
    <source>
        <dbReference type="Proteomes" id="UP000515158"/>
    </source>
</evidence>
<feature type="compositionally biased region" description="Basic and acidic residues" evidence="3">
    <location>
        <begin position="20"/>
        <end position="45"/>
    </location>
</feature>
<dbReference type="AlphaFoldDB" id="A0A6P8YJC1"/>
<feature type="compositionally biased region" description="Low complexity" evidence="3">
    <location>
        <begin position="394"/>
        <end position="403"/>
    </location>
</feature>
<dbReference type="InParanoid" id="A0A6P8YJC1"/>
<dbReference type="OrthoDB" id="203908at2759"/>
<evidence type="ECO:0000256" key="1">
    <source>
        <dbReference type="ARBA" id="ARBA00010371"/>
    </source>
</evidence>
<feature type="region of interest" description="Disordered" evidence="3">
    <location>
        <begin position="381"/>
        <end position="445"/>
    </location>
</feature>
<dbReference type="SUPFAM" id="SSF50129">
    <property type="entry name" value="GroES-like"/>
    <property type="match status" value="1"/>
</dbReference>
<dbReference type="Gene3D" id="3.90.180.10">
    <property type="entry name" value="Medium-chain alcohol dehydrogenases, catalytic domain"/>
    <property type="match status" value="1"/>
</dbReference>
<dbReference type="CDD" id="cd08275">
    <property type="entry name" value="MDR3"/>
    <property type="match status" value="1"/>
</dbReference>
<evidence type="ECO:0000259" key="4">
    <source>
        <dbReference type="SMART" id="SM00829"/>
    </source>
</evidence>
<dbReference type="GeneID" id="117642734"/>
<feature type="region of interest" description="Disordered" evidence="3">
    <location>
        <begin position="1"/>
        <end position="45"/>
    </location>
</feature>
<dbReference type="SUPFAM" id="SSF51735">
    <property type="entry name" value="NAD(P)-binding Rossmann-fold domains"/>
    <property type="match status" value="1"/>
</dbReference>
<dbReference type="SMART" id="SM00829">
    <property type="entry name" value="PKS_ER"/>
    <property type="match status" value="1"/>
</dbReference>
<evidence type="ECO:0000256" key="3">
    <source>
        <dbReference type="SAM" id="MobiDB-lite"/>
    </source>
</evidence>
<dbReference type="PROSITE" id="PS01162">
    <property type="entry name" value="QOR_ZETA_CRYSTAL"/>
    <property type="match status" value="1"/>
</dbReference>
<dbReference type="InterPro" id="IPR036291">
    <property type="entry name" value="NAD(P)-bd_dom_sf"/>
</dbReference>
<proteinExistence type="inferred from homology"/>
<evidence type="ECO:0000313" key="6">
    <source>
        <dbReference type="RefSeq" id="XP_034237110.1"/>
    </source>
</evidence>
<dbReference type="InterPro" id="IPR020843">
    <property type="entry name" value="ER"/>
</dbReference>
<dbReference type="PANTHER" id="PTHR44054">
    <property type="entry name" value="SYNAPTIC VESICLE MEMBRANE PROTEIN VAT-1 HOMOLOG-LIKE"/>
    <property type="match status" value="1"/>
</dbReference>
<dbReference type="InterPro" id="IPR052100">
    <property type="entry name" value="SV-ATPase_mito-regulator"/>
</dbReference>